<dbReference type="OrthoDB" id="9965539at2"/>
<feature type="transmembrane region" description="Helical" evidence="1">
    <location>
        <begin position="123"/>
        <end position="145"/>
    </location>
</feature>
<evidence type="ECO:0000313" key="2">
    <source>
        <dbReference type="EMBL" id="EDP46336.1"/>
    </source>
</evidence>
<reference evidence="2" key="1">
    <citation type="submission" date="2006-04" db="EMBL/GenBank/DDBJ databases">
        <authorList>
            <person name="Seshadri R."/>
            <person name="Federici B.A."/>
        </authorList>
    </citation>
    <scope>NUCLEOTIDE SEQUENCE [LARGE SCALE GENOMIC DNA]</scope>
</reference>
<dbReference type="EMBL" id="AAQJ02000001">
    <property type="protein sequence ID" value="EDP46336.1"/>
    <property type="molecule type" value="Genomic_DNA"/>
</dbReference>
<name>A8PL23_9COXI</name>
<feature type="transmembrane region" description="Helical" evidence="1">
    <location>
        <begin position="151"/>
        <end position="171"/>
    </location>
</feature>
<proteinExistence type="predicted"/>
<keyword evidence="1" id="KW-0472">Membrane</keyword>
<protein>
    <submittedName>
        <fullName evidence="2">Membrane protein</fullName>
    </submittedName>
</protein>
<organism evidence="2 3">
    <name type="scientific">Rickettsiella grylli</name>
    <dbReference type="NCBI Taxonomy" id="59196"/>
    <lineage>
        <taxon>Bacteria</taxon>
        <taxon>Pseudomonadati</taxon>
        <taxon>Pseudomonadota</taxon>
        <taxon>Gammaproteobacteria</taxon>
        <taxon>Legionellales</taxon>
        <taxon>Coxiellaceae</taxon>
        <taxon>Rickettsiella</taxon>
    </lineage>
</organism>
<reference evidence="2" key="2">
    <citation type="submission" date="2007-10" db="EMBL/GenBank/DDBJ databases">
        <authorList>
            <person name="Myers G.S."/>
        </authorList>
    </citation>
    <scope>NUCLEOTIDE SEQUENCE [LARGE SCALE GENOMIC DNA]</scope>
</reference>
<feature type="transmembrane region" description="Helical" evidence="1">
    <location>
        <begin position="22"/>
        <end position="47"/>
    </location>
</feature>
<evidence type="ECO:0000313" key="3">
    <source>
        <dbReference type="Proteomes" id="UP000054075"/>
    </source>
</evidence>
<dbReference type="AlphaFoldDB" id="A8PL23"/>
<gene>
    <name evidence="2" type="ORF">RICGR_0331</name>
</gene>
<dbReference type="Proteomes" id="UP000054075">
    <property type="component" value="Unassembled WGS sequence"/>
</dbReference>
<sequence length="344" mass="38853">MKSFNALITHYLTSFSSDINPLLVWGHALFLTLLIINLAWMALWHAFDQDTFSQAMPTFIKKFFVISIFYTVMTHPEWLTQLLQTTLFMGRTLTQINLQPQAILISGIQLSNKMMVPLAGGNLLTGGVGFIIALLVSLLVLFVFLSITLDVLVLLITTTFMISMASFFLGFAPQNDRIACQTLNTILCQCMKLLGLYLVIGLGLHQMKQLAALAPNQYTQLNVYVWISASVLLFWLLSKYIPRSLSRIMMGFIEIKPGIPSSSLMNNHQTVHTAHHSNTEKVDQLTYPGLLPNQSQWNTNTHSMWVQPASNRSLSKEFSDIVRKLTRSKIRLKPENNFKKGLNV</sequence>
<comment type="caution">
    <text evidence="2">The sequence shown here is derived from an EMBL/GenBank/DDBJ whole genome shotgun (WGS) entry which is preliminary data.</text>
</comment>
<dbReference type="STRING" id="59196.RICGR_0331"/>
<feature type="transmembrane region" description="Helical" evidence="1">
    <location>
        <begin position="183"/>
        <end position="203"/>
    </location>
</feature>
<keyword evidence="1" id="KW-0812">Transmembrane</keyword>
<evidence type="ECO:0000256" key="1">
    <source>
        <dbReference type="SAM" id="Phobius"/>
    </source>
</evidence>
<keyword evidence="1" id="KW-1133">Transmembrane helix</keyword>
<accession>A8PL23</accession>
<keyword evidence="3" id="KW-1185">Reference proteome</keyword>
<feature type="transmembrane region" description="Helical" evidence="1">
    <location>
        <begin position="223"/>
        <end position="241"/>
    </location>
</feature>